<dbReference type="GO" id="GO:0006417">
    <property type="term" value="P:regulation of translation"/>
    <property type="evidence" value="ECO:0007669"/>
    <property type="project" value="TreeGrafter"/>
</dbReference>
<dbReference type="OrthoDB" id="5298046at2"/>
<dbReference type="InterPro" id="IPR018764">
    <property type="entry name" value="RskA_C"/>
</dbReference>
<dbReference type="EMBL" id="QFWQ01000004">
    <property type="protein sequence ID" value="RCS30465.1"/>
    <property type="molecule type" value="Genomic_DNA"/>
</dbReference>
<keyword evidence="1" id="KW-0472">Membrane</keyword>
<feature type="domain" description="Anti-sigma K factor RskA C-terminal" evidence="2">
    <location>
        <begin position="107"/>
        <end position="234"/>
    </location>
</feature>
<proteinExistence type="predicted"/>
<dbReference type="AlphaFoldDB" id="A0A368KHK3"/>
<reference evidence="3 4" key="1">
    <citation type="submission" date="2018-05" db="EMBL/GenBank/DDBJ databases">
        <title>Draft genome sequence of Rhodanobacter denitrificans Yn1 isolated from gold copper mine.</title>
        <authorList>
            <person name="Yang N."/>
            <person name="Mazhar H.S."/>
            <person name="Rensing C."/>
        </authorList>
    </citation>
    <scope>NUCLEOTIDE SEQUENCE [LARGE SCALE GENOMIC DNA]</scope>
    <source>
        <strain evidence="3 4">Yn1</strain>
    </source>
</reference>
<keyword evidence="1" id="KW-1133">Transmembrane helix</keyword>
<dbReference type="PANTHER" id="PTHR37461:SF1">
    <property type="entry name" value="ANTI-SIGMA-K FACTOR RSKA"/>
    <property type="match status" value="1"/>
</dbReference>
<organism evidence="3 4">
    <name type="scientific">Rhodanobacter denitrificans</name>
    <dbReference type="NCBI Taxonomy" id="666685"/>
    <lineage>
        <taxon>Bacteria</taxon>
        <taxon>Pseudomonadati</taxon>
        <taxon>Pseudomonadota</taxon>
        <taxon>Gammaproteobacteria</taxon>
        <taxon>Lysobacterales</taxon>
        <taxon>Rhodanobacteraceae</taxon>
        <taxon>Rhodanobacter</taxon>
    </lineage>
</organism>
<keyword evidence="1" id="KW-0812">Transmembrane</keyword>
<dbReference type="PANTHER" id="PTHR37461">
    <property type="entry name" value="ANTI-SIGMA-K FACTOR RSKA"/>
    <property type="match status" value="1"/>
</dbReference>
<evidence type="ECO:0000313" key="3">
    <source>
        <dbReference type="EMBL" id="RCS30465.1"/>
    </source>
</evidence>
<evidence type="ECO:0000259" key="2">
    <source>
        <dbReference type="Pfam" id="PF10099"/>
    </source>
</evidence>
<sequence>MNTPIDDGNHNLRYAEYVLGVLDADTRAEVAREVLASDEAATAVALWQRRLIPLAETVGDVAPAPYVWARIHDALQLDAPARAPLAQPRRGLWNNLALWHWLGIGASAVAVALLVVVSLPRPVPAPKVAGIAYMASTIQQDNGTTGWTATMDLQHARMVVVPATPVAFAQGRAPELWLIPAGQKPISVGMIARDKPTTIALDPALLARLGPTAALAVSVEPIGGSPTGQPTGAVIAKGAIGAAPDAGGKVAMIGNVRTDRPWI</sequence>
<dbReference type="InterPro" id="IPR051474">
    <property type="entry name" value="Anti-sigma-K/W_factor"/>
</dbReference>
<evidence type="ECO:0000313" key="4">
    <source>
        <dbReference type="Proteomes" id="UP000252387"/>
    </source>
</evidence>
<comment type="caution">
    <text evidence="3">The sequence shown here is derived from an EMBL/GenBank/DDBJ whole genome shotgun (WGS) entry which is preliminary data.</text>
</comment>
<gene>
    <name evidence="3" type="ORF">DEO45_06455</name>
</gene>
<dbReference type="Proteomes" id="UP000252387">
    <property type="component" value="Unassembled WGS sequence"/>
</dbReference>
<dbReference type="Pfam" id="PF10099">
    <property type="entry name" value="RskA_C"/>
    <property type="match status" value="1"/>
</dbReference>
<feature type="transmembrane region" description="Helical" evidence="1">
    <location>
        <begin position="98"/>
        <end position="117"/>
    </location>
</feature>
<dbReference type="RefSeq" id="WP_114341475.1">
    <property type="nucleotide sequence ID" value="NZ_QFWQ01000004.1"/>
</dbReference>
<dbReference type="GO" id="GO:0005886">
    <property type="term" value="C:plasma membrane"/>
    <property type="evidence" value="ECO:0007669"/>
    <property type="project" value="InterPro"/>
</dbReference>
<name>A0A368KHK3_9GAMM</name>
<keyword evidence="4" id="KW-1185">Reference proteome</keyword>
<dbReference type="GO" id="GO:0016989">
    <property type="term" value="F:sigma factor antagonist activity"/>
    <property type="evidence" value="ECO:0007669"/>
    <property type="project" value="TreeGrafter"/>
</dbReference>
<accession>A0A368KHK3</accession>
<protein>
    <submittedName>
        <fullName evidence="3">Anti-sigma factor</fullName>
    </submittedName>
</protein>
<evidence type="ECO:0000256" key="1">
    <source>
        <dbReference type="SAM" id="Phobius"/>
    </source>
</evidence>